<accession>A0A7R9ESZ8</accession>
<name>A0A7R9ESZ8_9NEOP</name>
<dbReference type="AlphaFoldDB" id="A0A7R9ESZ8"/>
<dbReference type="EMBL" id="OD564694">
    <property type="protein sequence ID" value="CAD7439474.1"/>
    <property type="molecule type" value="Genomic_DNA"/>
</dbReference>
<reference evidence="1" key="1">
    <citation type="submission" date="2020-11" db="EMBL/GenBank/DDBJ databases">
        <authorList>
            <person name="Tran Van P."/>
        </authorList>
    </citation>
    <scope>NUCLEOTIDE SEQUENCE</scope>
</reference>
<sequence length="227" mass="24957">MFLSVGDVTLDCSELSTRLTEILCSAPAPERHGTSFSSTSSAAIKGHGSRGESTILHLTDPGFYTLLTGREHNITSTDPGFYTLRVPTFNTCSLHNGGHDDGAGGLARQVEIACRNVRFLVHRPLARSVAGRNDVIRLAVLRTVRYSQYPLNHIGETPNLDSNLDLPVIGSLVHCESSALDHSATERVVRSKVEAKLKQRLWRFCVESLRIQNQESTASYYPFGLYA</sequence>
<proteinExistence type="predicted"/>
<organism evidence="1">
    <name type="scientific">Timema bartmani</name>
    <dbReference type="NCBI Taxonomy" id="61472"/>
    <lineage>
        <taxon>Eukaryota</taxon>
        <taxon>Metazoa</taxon>
        <taxon>Ecdysozoa</taxon>
        <taxon>Arthropoda</taxon>
        <taxon>Hexapoda</taxon>
        <taxon>Insecta</taxon>
        <taxon>Pterygota</taxon>
        <taxon>Neoptera</taxon>
        <taxon>Polyneoptera</taxon>
        <taxon>Phasmatodea</taxon>
        <taxon>Timematodea</taxon>
        <taxon>Timematoidea</taxon>
        <taxon>Timematidae</taxon>
        <taxon>Timema</taxon>
    </lineage>
</organism>
<gene>
    <name evidence="1" type="ORF">TBIB3V08_LOCUS2036</name>
</gene>
<protein>
    <submittedName>
        <fullName evidence="1">Uncharacterized protein</fullName>
    </submittedName>
</protein>
<evidence type="ECO:0000313" key="1">
    <source>
        <dbReference type="EMBL" id="CAD7439474.1"/>
    </source>
</evidence>